<reference evidence="2" key="1">
    <citation type="journal article" date="2022" name="Int. J. Mol. Sci.">
        <title>Draft Genome of Tanacetum Coccineum: Genomic Comparison of Closely Related Tanacetum-Family Plants.</title>
        <authorList>
            <person name="Yamashiro T."/>
            <person name="Shiraishi A."/>
            <person name="Nakayama K."/>
            <person name="Satake H."/>
        </authorList>
    </citation>
    <scope>NUCLEOTIDE SEQUENCE</scope>
</reference>
<organism evidence="2 3">
    <name type="scientific">Tanacetum coccineum</name>
    <dbReference type="NCBI Taxonomy" id="301880"/>
    <lineage>
        <taxon>Eukaryota</taxon>
        <taxon>Viridiplantae</taxon>
        <taxon>Streptophyta</taxon>
        <taxon>Embryophyta</taxon>
        <taxon>Tracheophyta</taxon>
        <taxon>Spermatophyta</taxon>
        <taxon>Magnoliopsida</taxon>
        <taxon>eudicotyledons</taxon>
        <taxon>Gunneridae</taxon>
        <taxon>Pentapetalae</taxon>
        <taxon>asterids</taxon>
        <taxon>campanulids</taxon>
        <taxon>Asterales</taxon>
        <taxon>Asteraceae</taxon>
        <taxon>Asteroideae</taxon>
        <taxon>Anthemideae</taxon>
        <taxon>Anthemidinae</taxon>
        <taxon>Tanacetum</taxon>
    </lineage>
</organism>
<reference evidence="2" key="2">
    <citation type="submission" date="2022-01" db="EMBL/GenBank/DDBJ databases">
        <authorList>
            <person name="Yamashiro T."/>
            <person name="Shiraishi A."/>
            <person name="Satake H."/>
            <person name="Nakayama K."/>
        </authorList>
    </citation>
    <scope>NUCLEOTIDE SEQUENCE</scope>
</reference>
<keyword evidence="3" id="KW-1185">Reference proteome</keyword>
<accession>A0ABQ5D550</accession>
<feature type="region of interest" description="Disordered" evidence="1">
    <location>
        <begin position="339"/>
        <end position="362"/>
    </location>
</feature>
<proteinExistence type="predicted"/>
<comment type="caution">
    <text evidence="2">The sequence shown here is derived from an EMBL/GenBank/DDBJ whole genome shotgun (WGS) entry which is preliminary data.</text>
</comment>
<dbReference type="EMBL" id="BQNB010014870">
    <property type="protein sequence ID" value="GJT33343.1"/>
    <property type="molecule type" value="Genomic_DNA"/>
</dbReference>
<protein>
    <submittedName>
        <fullName evidence="2">Uncharacterized protein</fullName>
    </submittedName>
</protein>
<gene>
    <name evidence="2" type="ORF">Tco_0923762</name>
</gene>
<evidence type="ECO:0000313" key="3">
    <source>
        <dbReference type="Proteomes" id="UP001151760"/>
    </source>
</evidence>
<sequence>MLNPLMMKTVMKKFKMQSDEEIQDANVKGDKMNEEETNEEAKVDALYRNVNVNLEGKDTEMTDAPCTSIQTTQVLEDTYVIITPVNPEGQQQSSSVSSGFVSNMVNPTPNIGIDSFAEPPLFLDHHSSHRTSIKNTSSYTTNCSKLLTTRPSQFWLLFGFDHRLKTLENNFSEFNQMNQFAAAVSSISGIVDAYLANKMHEVVKTAIQLQSERLRDEAQTENVDLLNKLDDNIKKIIKEQVKAKVSNILPKIKKTVNEQLEAEVLTCSSNESKTSHAIAANLSELELKKILIDKIESNKSIHRSDEQKNLYKALADAYENDKLILDTYEDIVLFKRHRDDEDKDEEPSAGSNRGVQEKKSWKTTRVYQCTKGKDLHDNWQVNKRV</sequence>
<name>A0ABQ5D550_9ASTR</name>
<evidence type="ECO:0000313" key="2">
    <source>
        <dbReference type="EMBL" id="GJT33343.1"/>
    </source>
</evidence>
<evidence type="ECO:0000256" key="1">
    <source>
        <dbReference type="SAM" id="MobiDB-lite"/>
    </source>
</evidence>
<dbReference type="Proteomes" id="UP001151760">
    <property type="component" value="Unassembled WGS sequence"/>
</dbReference>